<accession>A0A955L048</accession>
<dbReference type="Proteomes" id="UP000760819">
    <property type="component" value="Unassembled WGS sequence"/>
</dbReference>
<name>A0A955L048_9BACT</name>
<evidence type="ECO:0000313" key="1">
    <source>
        <dbReference type="EMBL" id="MCA9378860.1"/>
    </source>
</evidence>
<comment type="caution">
    <text evidence="1">The sequence shown here is derived from an EMBL/GenBank/DDBJ whole genome shotgun (WGS) entry which is preliminary data.</text>
</comment>
<dbReference type="EMBL" id="JAGQLI010000020">
    <property type="protein sequence ID" value="MCA9378860.1"/>
    <property type="molecule type" value="Genomic_DNA"/>
</dbReference>
<proteinExistence type="predicted"/>
<reference evidence="1" key="1">
    <citation type="submission" date="2020-04" db="EMBL/GenBank/DDBJ databases">
        <authorList>
            <person name="Zhang T."/>
        </authorList>
    </citation>
    <scope>NUCLEOTIDE SEQUENCE</scope>
    <source>
        <strain evidence="1">HKST-UBA12</strain>
    </source>
</reference>
<evidence type="ECO:0008006" key="3">
    <source>
        <dbReference type="Google" id="ProtNLM"/>
    </source>
</evidence>
<dbReference type="PROSITE" id="PS51257">
    <property type="entry name" value="PROKAR_LIPOPROTEIN"/>
    <property type="match status" value="1"/>
</dbReference>
<evidence type="ECO:0000313" key="2">
    <source>
        <dbReference type="Proteomes" id="UP000760819"/>
    </source>
</evidence>
<dbReference type="AlphaFoldDB" id="A0A955L048"/>
<sequence>MDFKKSFLPVLAAIAVAAGGGCTPDRNHERDEIPRPNFPTNVDGYYDHVRVQRALIHNILTAVRSHRLDASYISFQTSLRNTGQRHFPSENRDGQFISMKLNDDGQWYIIDGQPAGGRTMDEAVSWFGEAARGLLGIESWQILSEKFVVVAETAEGEFQFVFFFDSTSSIVAAINTDGKVINSGQVVVLADGTVVMDGGGQFSLFFPNSIYSDRRAQIEG</sequence>
<gene>
    <name evidence="1" type="ORF">KC640_00370</name>
</gene>
<reference evidence="1" key="2">
    <citation type="journal article" date="2021" name="Microbiome">
        <title>Successional dynamics and alternative stable states in a saline activated sludge microbial community over 9 years.</title>
        <authorList>
            <person name="Wang Y."/>
            <person name="Ye J."/>
            <person name="Ju F."/>
            <person name="Liu L."/>
            <person name="Boyd J.A."/>
            <person name="Deng Y."/>
            <person name="Parks D.H."/>
            <person name="Jiang X."/>
            <person name="Yin X."/>
            <person name="Woodcroft B.J."/>
            <person name="Tyson G.W."/>
            <person name="Hugenholtz P."/>
            <person name="Polz M.F."/>
            <person name="Zhang T."/>
        </authorList>
    </citation>
    <scope>NUCLEOTIDE SEQUENCE</scope>
    <source>
        <strain evidence="1">HKST-UBA12</strain>
    </source>
</reference>
<organism evidence="1 2">
    <name type="scientific">Candidatus Dojkabacteria bacterium</name>
    <dbReference type="NCBI Taxonomy" id="2099670"/>
    <lineage>
        <taxon>Bacteria</taxon>
        <taxon>Candidatus Dojkabacteria</taxon>
    </lineage>
</organism>
<protein>
    <recommendedName>
        <fullName evidence="3">Lipoprotein</fullName>
    </recommendedName>
</protein>